<evidence type="ECO:0000256" key="11">
    <source>
        <dbReference type="ARBA" id="ARBA00023163"/>
    </source>
</evidence>
<evidence type="ECO:0000256" key="7">
    <source>
        <dbReference type="ARBA" id="ARBA00022603"/>
    </source>
</evidence>
<dbReference type="Proteomes" id="UP000241107">
    <property type="component" value="Unassembled WGS sequence"/>
</dbReference>
<dbReference type="Pfam" id="PF17907">
    <property type="entry name" value="AWS"/>
    <property type="match status" value="1"/>
</dbReference>
<name>A0A2P7YX34_9ASCO</name>
<evidence type="ECO:0000256" key="9">
    <source>
        <dbReference type="ARBA" id="ARBA00022691"/>
    </source>
</evidence>
<feature type="region of interest" description="Disordered" evidence="15">
    <location>
        <begin position="588"/>
        <end position="633"/>
    </location>
</feature>
<protein>
    <recommendedName>
        <fullName evidence="4">Histone-lysine N-methyltransferase, H3 lysine-36 specific</fullName>
        <ecNumber evidence="3">2.1.1.359</ecNumber>
    </recommendedName>
    <alternativeName>
        <fullName evidence="13">SET domain-containing protein 2</fullName>
    </alternativeName>
</protein>
<dbReference type="GO" id="GO:0005829">
    <property type="term" value="C:cytosol"/>
    <property type="evidence" value="ECO:0007669"/>
    <property type="project" value="EnsemblFungi"/>
</dbReference>
<dbReference type="PROSITE" id="PS50868">
    <property type="entry name" value="POST_SET"/>
    <property type="match status" value="1"/>
</dbReference>
<dbReference type="SMART" id="SM00508">
    <property type="entry name" value="PostSET"/>
    <property type="match status" value="1"/>
</dbReference>
<feature type="compositionally biased region" description="Basic and acidic residues" evidence="15">
    <location>
        <begin position="591"/>
        <end position="609"/>
    </location>
</feature>
<dbReference type="GO" id="GO:0060195">
    <property type="term" value="P:negative regulation of antisense RNA transcription"/>
    <property type="evidence" value="ECO:0007669"/>
    <property type="project" value="EnsemblFungi"/>
</dbReference>
<evidence type="ECO:0000256" key="4">
    <source>
        <dbReference type="ARBA" id="ARBA00018028"/>
    </source>
</evidence>
<dbReference type="InterPro" id="IPR003616">
    <property type="entry name" value="Post-SET_dom"/>
</dbReference>
<dbReference type="Pfam" id="PF08236">
    <property type="entry name" value="SRI"/>
    <property type="match status" value="1"/>
</dbReference>
<dbReference type="AlphaFoldDB" id="A0A2P7YX34"/>
<reference evidence="20 21" key="1">
    <citation type="submission" date="2018-03" db="EMBL/GenBank/DDBJ databases">
        <title>Candida pseudohaemulonii genome assembly and annotation.</title>
        <authorList>
            <person name="Munoz J.F."/>
            <person name="Gade L.G."/>
            <person name="Chow N.A."/>
            <person name="Litvintseva A.P."/>
            <person name="Loparev V.N."/>
            <person name="Cuomo C.A."/>
        </authorList>
    </citation>
    <scope>NUCLEOTIDE SEQUENCE [LARGE SCALE GENOMIC DNA]</scope>
    <source>
        <strain evidence="20 21">B12108</strain>
    </source>
</reference>
<dbReference type="SUPFAM" id="SSF82199">
    <property type="entry name" value="SET domain"/>
    <property type="match status" value="1"/>
</dbReference>
<feature type="compositionally biased region" description="Basic and acidic residues" evidence="15">
    <location>
        <begin position="549"/>
        <end position="570"/>
    </location>
</feature>
<feature type="domain" description="AWS" evidence="19">
    <location>
        <begin position="43"/>
        <end position="99"/>
    </location>
</feature>
<dbReference type="GeneID" id="36563543"/>
<comment type="catalytic activity">
    <reaction evidence="14">
        <text>L-lysyl(36)-[histone H3] + 3 S-adenosyl-L-methionine = N(6),N(6),N(6)-trimethyl-L-lysyl(36)-[histone H3] + 3 S-adenosyl-L-homocysteine + 3 H(+)</text>
        <dbReference type="Rhea" id="RHEA:60324"/>
        <dbReference type="Rhea" id="RHEA-COMP:9785"/>
        <dbReference type="Rhea" id="RHEA-COMP:15536"/>
        <dbReference type="ChEBI" id="CHEBI:15378"/>
        <dbReference type="ChEBI" id="CHEBI:29969"/>
        <dbReference type="ChEBI" id="CHEBI:57856"/>
        <dbReference type="ChEBI" id="CHEBI:59789"/>
        <dbReference type="ChEBI" id="CHEBI:61961"/>
        <dbReference type="EC" id="2.1.1.359"/>
    </reaction>
</comment>
<dbReference type="GO" id="GO:0030174">
    <property type="term" value="P:regulation of DNA-templated DNA replication initiation"/>
    <property type="evidence" value="ECO:0007669"/>
    <property type="project" value="EnsemblFungi"/>
</dbReference>
<feature type="domain" description="SET" evidence="17">
    <location>
        <begin position="101"/>
        <end position="218"/>
    </location>
</feature>
<dbReference type="STRING" id="418784.A0A2P7YX34"/>
<sequence>MSKELTPMLFKDAEDKTDEAKSKFLEIQECSYLSKNLGSIGLKELMACDCSEDWDDEKEMNMACGEHSHCINRITSVECTNKLCLCGKDCQNQRFQKKQYCDVKVIQTEKKGYGLVAEQPISEGAFVYEYIGEVVDEETFRQRMIDYDTRKLRHFYFMMLTKDAFIDATDKGSLARFCNHSCSPNAYVDKWVVGDKLRMGIFAKRLIKEGEEITFDYNVDRYGAQLQPCYCGSSNCLGWMGGKTQTDAALLLPEGISEALGVTRAQEKAWLKRNKQARLAQQDPDAIINEDFVKSLEVEGLNEHDVNKAMAALMKAEDRNIIAKIIDRVFLTEDAKLNSIIVRLHGYKTLSQVLKDHSSDEDDLTEKVLQILKRWPSMTRNKIELSQIEDVVKKIVADTLNDEIRETGSELLADWSKLEMAYRIPKNRSNTGKTENAARGSMSPLYGRAGRLASPTWGYEDVTEPTTHELPHSEVEEEELPPGWQQAVDPNTNTPYYYHSELGISKWERPTNSVPKGPSIPKGPKQSKVKQQPQQQQASKPKQKNGKPMQRDDDYSSEESKLQKLKEEQYNEIRQREKMLQDLILQSQQEAEEKKRLAEQAKRDKLEKIKQRRRKLEQAYSKSKTPPTKESVEAQWTKTLARYIPNMIKKHEAEIGHENVKGCARDLVKILASKEAKKETAPPKELDKAKVKKLKDFTGSFMEKFLLKFRNKRPKTEKGEGQKEQAA</sequence>
<dbReference type="InterPro" id="IPR001214">
    <property type="entry name" value="SET_dom"/>
</dbReference>
<keyword evidence="21" id="KW-1185">Reference proteome</keyword>
<keyword evidence="7" id="KW-0489">Methyltransferase</keyword>
<proteinExistence type="predicted"/>
<dbReference type="InterPro" id="IPR038190">
    <property type="entry name" value="SRI_sf"/>
</dbReference>
<comment type="subcellular location">
    <subcellularLocation>
        <location evidence="2">Chromosome</location>
    </subcellularLocation>
    <subcellularLocation>
        <location evidence="1">Nucleus</location>
    </subcellularLocation>
</comment>
<evidence type="ECO:0000256" key="12">
    <source>
        <dbReference type="ARBA" id="ARBA00023242"/>
    </source>
</evidence>
<dbReference type="GO" id="GO:0006353">
    <property type="term" value="P:DNA-templated transcription termination"/>
    <property type="evidence" value="ECO:0007669"/>
    <property type="project" value="EnsemblFungi"/>
</dbReference>
<feature type="compositionally biased region" description="Polar residues" evidence="15">
    <location>
        <begin position="620"/>
        <end position="633"/>
    </location>
</feature>
<dbReference type="GO" id="GO:0140954">
    <property type="term" value="F:histone H3K36 dimethyltransferase activity"/>
    <property type="evidence" value="ECO:0007669"/>
    <property type="project" value="EnsemblFungi"/>
</dbReference>
<feature type="region of interest" description="Disordered" evidence="15">
    <location>
        <begin position="456"/>
        <end position="496"/>
    </location>
</feature>
<evidence type="ECO:0000259" key="17">
    <source>
        <dbReference type="PROSITE" id="PS50280"/>
    </source>
</evidence>
<feature type="compositionally biased region" description="Low complexity" evidence="15">
    <location>
        <begin position="522"/>
        <end position="540"/>
    </location>
</feature>
<keyword evidence="6" id="KW-0678">Repressor</keyword>
<evidence type="ECO:0000256" key="1">
    <source>
        <dbReference type="ARBA" id="ARBA00004123"/>
    </source>
</evidence>
<evidence type="ECO:0000259" key="16">
    <source>
        <dbReference type="PROSITE" id="PS50020"/>
    </source>
</evidence>
<evidence type="ECO:0000259" key="18">
    <source>
        <dbReference type="PROSITE" id="PS50868"/>
    </source>
</evidence>
<dbReference type="InterPro" id="IPR006560">
    <property type="entry name" value="AWS_dom"/>
</dbReference>
<dbReference type="FunFam" id="2.170.270.10:FF:000033">
    <property type="entry name" value="Histone-lysine N-methyltransferase"/>
    <property type="match status" value="1"/>
</dbReference>
<dbReference type="PROSITE" id="PS50280">
    <property type="entry name" value="SET"/>
    <property type="match status" value="1"/>
</dbReference>
<dbReference type="GO" id="GO:0032259">
    <property type="term" value="P:methylation"/>
    <property type="evidence" value="ECO:0007669"/>
    <property type="project" value="UniProtKB-KW"/>
</dbReference>
<dbReference type="SMART" id="SM00317">
    <property type="entry name" value="SET"/>
    <property type="match status" value="1"/>
</dbReference>
<evidence type="ECO:0000259" key="19">
    <source>
        <dbReference type="PROSITE" id="PS51215"/>
    </source>
</evidence>
<keyword evidence="12" id="KW-0539">Nucleus</keyword>
<dbReference type="SUPFAM" id="SSF51045">
    <property type="entry name" value="WW domain"/>
    <property type="match status" value="1"/>
</dbReference>
<feature type="region of interest" description="Disordered" evidence="15">
    <location>
        <begin position="428"/>
        <end position="447"/>
    </location>
</feature>
<dbReference type="Gene3D" id="2.170.270.10">
    <property type="entry name" value="SET domain"/>
    <property type="match status" value="1"/>
</dbReference>
<dbReference type="PANTHER" id="PTHR22884">
    <property type="entry name" value="SET DOMAIN PROTEINS"/>
    <property type="match status" value="1"/>
</dbReference>
<keyword evidence="5" id="KW-0158">Chromosome</keyword>
<dbReference type="InterPro" id="IPR046341">
    <property type="entry name" value="SET_dom_sf"/>
</dbReference>
<accession>A0A2P7YX34</accession>
<dbReference type="GO" id="GO:0009302">
    <property type="term" value="P:sno(s)RNA transcription"/>
    <property type="evidence" value="ECO:0007669"/>
    <property type="project" value="EnsemblFungi"/>
</dbReference>
<dbReference type="PROSITE" id="PS51568">
    <property type="entry name" value="SAM_MT43_SET2_1"/>
    <property type="match status" value="1"/>
</dbReference>
<dbReference type="PROSITE" id="PS51215">
    <property type="entry name" value="AWS"/>
    <property type="match status" value="1"/>
</dbReference>
<organism evidence="20 21">
    <name type="scientific">Candidozyma pseudohaemuli</name>
    <dbReference type="NCBI Taxonomy" id="418784"/>
    <lineage>
        <taxon>Eukaryota</taxon>
        <taxon>Fungi</taxon>
        <taxon>Dikarya</taxon>
        <taxon>Ascomycota</taxon>
        <taxon>Saccharomycotina</taxon>
        <taxon>Pichiomycetes</taxon>
        <taxon>Metschnikowiaceae</taxon>
        <taxon>Candidozyma</taxon>
    </lineage>
</organism>
<keyword evidence="11" id="KW-0804">Transcription</keyword>
<evidence type="ECO:0000256" key="5">
    <source>
        <dbReference type="ARBA" id="ARBA00022454"/>
    </source>
</evidence>
<keyword evidence="9" id="KW-0949">S-adenosyl-L-methionine</keyword>
<dbReference type="EC" id="2.1.1.359" evidence="3"/>
<dbReference type="PROSITE" id="PS50020">
    <property type="entry name" value="WW_DOMAIN_2"/>
    <property type="match status" value="1"/>
</dbReference>
<evidence type="ECO:0000256" key="10">
    <source>
        <dbReference type="ARBA" id="ARBA00023015"/>
    </source>
</evidence>
<dbReference type="InterPro" id="IPR044437">
    <property type="entry name" value="SETD2/Set2_SET"/>
</dbReference>
<dbReference type="GO" id="GO:0005694">
    <property type="term" value="C:chromosome"/>
    <property type="evidence" value="ECO:0007669"/>
    <property type="project" value="UniProtKB-SubCell"/>
</dbReference>
<dbReference type="EMBL" id="PYFQ01000001">
    <property type="protein sequence ID" value="PSK40504.1"/>
    <property type="molecule type" value="Genomic_DNA"/>
</dbReference>
<dbReference type="GO" id="GO:0140955">
    <property type="term" value="F:histone H3K36 trimethyltransferase activity"/>
    <property type="evidence" value="ECO:0007669"/>
    <property type="project" value="UniProtKB-EC"/>
</dbReference>
<keyword evidence="10" id="KW-0805">Transcription regulation</keyword>
<evidence type="ECO:0000256" key="3">
    <source>
        <dbReference type="ARBA" id="ARBA00012178"/>
    </source>
</evidence>
<evidence type="ECO:0000256" key="6">
    <source>
        <dbReference type="ARBA" id="ARBA00022491"/>
    </source>
</evidence>
<dbReference type="Pfam" id="PF00856">
    <property type="entry name" value="SET"/>
    <property type="match status" value="1"/>
</dbReference>
<evidence type="ECO:0000313" key="21">
    <source>
        <dbReference type="Proteomes" id="UP000241107"/>
    </source>
</evidence>
<dbReference type="Gene3D" id="1.10.1740.100">
    <property type="entry name" value="Set2, Rpb1 interacting domain"/>
    <property type="match status" value="1"/>
</dbReference>
<feature type="domain" description="Post-SET" evidence="18">
    <location>
        <begin position="225"/>
        <end position="241"/>
    </location>
</feature>
<dbReference type="CDD" id="cd00201">
    <property type="entry name" value="WW"/>
    <property type="match status" value="1"/>
</dbReference>
<dbReference type="InterPro" id="IPR036020">
    <property type="entry name" value="WW_dom_sf"/>
</dbReference>
<evidence type="ECO:0000256" key="14">
    <source>
        <dbReference type="ARBA" id="ARBA00047545"/>
    </source>
</evidence>
<dbReference type="InterPro" id="IPR001202">
    <property type="entry name" value="WW_dom"/>
</dbReference>
<dbReference type="Gene3D" id="2.20.70.10">
    <property type="match status" value="1"/>
</dbReference>
<dbReference type="OrthoDB" id="422362at2759"/>
<evidence type="ECO:0000313" key="20">
    <source>
        <dbReference type="EMBL" id="PSK40504.1"/>
    </source>
</evidence>
<dbReference type="InterPro" id="IPR013257">
    <property type="entry name" value="SRI"/>
</dbReference>
<evidence type="ECO:0000256" key="8">
    <source>
        <dbReference type="ARBA" id="ARBA00022679"/>
    </source>
</evidence>
<dbReference type="SMART" id="SM00570">
    <property type="entry name" value="AWS"/>
    <property type="match status" value="1"/>
</dbReference>
<evidence type="ECO:0000256" key="13">
    <source>
        <dbReference type="ARBA" id="ARBA00030091"/>
    </source>
</evidence>
<dbReference type="CDD" id="cd19172">
    <property type="entry name" value="SET_SETD2"/>
    <property type="match status" value="1"/>
</dbReference>
<gene>
    <name evidence="20" type="ORF">C7M61_000149</name>
</gene>
<evidence type="ECO:0000256" key="15">
    <source>
        <dbReference type="SAM" id="MobiDB-lite"/>
    </source>
</evidence>
<dbReference type="GO" id="GO:0006354">
    <property type="term" value="P:DNA-templated transcription elongation"/>
    <property type="evidence" value="ECO:0007669"/>
    <property type="project" value="EnsemblFungi"/>
</dbReference>
<dbReference type="RefSeq" id="XP_024715203.1">
    <property type="nucleotide sequence ID" value="XM_024855604.1"/>
</dbReference>
<feature type="domain" description="WW" evidence="16">
    <location>
        <begin position="478"/>
        <end position="512"/>
    </location>
</feature>
<dbReference type="GO" id="GO:0005634">
    <property type="term" value="C:nucleus"/>
    <property type="evidence" value="ECO:0007669"/>
    <property type="project" value="UniProtKB-SubCell"/>
</dbReference>
<keyword evidence="8" id="KW-0808">Transferase</keyword>
<dbReference type="InterPro" id="IPR025788">
    <property type="entry name" value="Set2_fungi"/>
</dbReference>
<comment type="caution">
    <text evidence="20">The sequence shown here is derived from an EMBL/GenBank/DDBJ whole genome shotgun (WGS) entry which is preliminary data.</text>
</comment>
<dbReference type="GO" id="GO:0030437">
    <property type="term" value="P:ascospore formation"/>
    <property type="evidence" value="ECO:0007669"/>
    <property type="project" value="EnsemblFungi"/>
</dbReference>
<evidence type="ECO:0000256" key="2">
    <source>
        <dbReference type="ARBA" id="ARBA00004286"/>
    </source>
</evidence>
<feature type="region of interest" description="Disordered" evidence="15">
    <location>
        <begin position="508"/>
        <end position="570"/>
    </location>
</feature>
<dbReference type="GO" id="GO:0006283">
    <property type="term" value="P:transcription-coupled nucleotide-excision repair"/>
    <property type="evidence" value="ECO:0007669"/>
    <property type="project" value="EnsemblFungi"/>
</dbReference>
<dbReference type="GO" id="GO:0045128">
    <property type="term" value="P:negative regulation of reciprocal meiotic recombination"/>
    <property type="evidence" value="ECO:0007669"/>
    <property type="project" value="EnsemblFungi"/>
</dbReference>
<dbReference type="VEuPathDB" id="FungiDB:C7M61_000149"/>
<dbReference type="Pfam" id="PF00397">
    <property type="entry name" value="WW"/>
    <property type="match status" value="1"/>
</dbReference>
<dbReference type="SMART" id="SM00456">
    <property type="entry name" value="WW"/>
    <property type="match status" value="1"/>
</dbReference>
<dbReference type="GO" id="GO:0003723">
    <property type="term" value="F:RNA binding"/>
    <property type="evidence" value="ECO:0007669"/>
    <property type="project" value="EnsemblFungi"/>
</dbReference>
<dbReference type="InterPro" id="IPR050777">
    <property type="entry name" value="SET2_Histone-Lys_MeTrsfase"/>
</dbReference>